<gene>
    <name evidence="1" type="ORF">DRB17_04720</name>
</gene>
<protein>
    <recommendedName>
        <fullName evidence="3">N-acetyltransferase domain-containing protein</fullName>
    </recommendedName>
</protein>
<organism evidence="1 2">
    <name type="scientific">Ferruginivarius sediminum</name>
    <dbReference type="NCBI Taxonomy" id="2661937"/>
    <lineage>
        <taxon>Bacteria</taxon>
        <taxon>Pseudomonadati</taxon>
        <taxon>Pseudomonadota</taxon>
        <taxon>Alphaproteobacteria</taxon>
        <taxon>Rhodospirillales</taxon>
        <taxon>Rhodospirillaceae</taxon>
        <taxon>Ferruginivarius</taxon>
    </lineage>
</organism>
<dbReference type="Proteomes" id="UP000253941">
    <property type="component" value="Unassembled WGS sequence"/>
</dbReference>
<accession>A0A369TCR8</accession>
<evidence type="ECO:0000313" key="1">
    <source>
        <dbReference type="EMBL" id="RDD63078.1"/>
    </source>
</evidence>
<dbReference type="EMBL" id="QPMH01000003">
    <property type="protein sequence ID" value="RDD63078.1"/>
    <property type="molecule type" value="Genomic_DNA"/>
</dbReference>
<reference evidence="1 2" key="1">
    <citation type="submission" date="2018-07" db="EMBL/GenBank/DDBJ databases">
        <title>Venubactetium sediminum gen. nov., sp. nov., isolated from a marine solar saltern.</title>
        <authorList>
            <person name="Wang S."/>
        </authorList>
    </citation>
    <scope>NUCLEOTIDE SEQUENCE [LARGE SCALE GENOMIC DNA]</scope>
    <source>
        <strain evidence="1 2">WD2A32</strain>
    </source>
</reference>
<keyword evidence="2" id="KW-1185">Reference proteome</keyword>
<dbReference type="AlphaFoldDB" id="A0A369TCR8"/>
<sequence>MRKLRLVPLSQDRAALAYPLIQTVRPALDLESWEEYANSILNAGADGSGGIMTLQNPRGLIAGLFVYRIEDVPDHGRTLVAEDFVALDIIDSEVVAESLADALEQVAREHDCQAVHTSITCNGGPGSRRVVDMMRRMGHHVESFRMCKPLRATG</sequence>
<proteinExistence type="predicted"/>
<name>A0A369TCR8_9PROT</name>
<evidence type="ECO:0000313" key="2">
    <source>
        <dbReference type="Proteomes" id="UP000253941"/>
    </source>
</evidence>
<dbReference type="RefSeq" id="WP_114581028.1">
    <property type="nucleotide sequence ID" value="NZ_QPMH01000003.1"/>
</dbReference>
<evidence type="ECO:0008006" key="3">
    <source>
        <dbReference type="Google" id="ProtNLM"/>
    </source>
</evidence>
<comment type="caution">
    <text evidence="1">The sequence shown here is derived from an EMBL/GenBank/DDBJ whole genome shotgun (WGS) entry which is preliminary data.</text>
</comment>